<evidence type="ECO:0000313" key="2">
    <source>
        <dbReference type="EMBL" id="TYT76062.1"/>
    </source>
</evidence>
<protein>
    <recommendedName>
        <fullName evidence="4">HAMP domain-containing histidine kinase</fullName>
    </recommendedName>
</protein>
<dbReference type="EMBL" id="VDMB01000001">
    <property type="protein sequence ID" value="TYT76062.1"/>
    <property type="molecule type" value="Genomic_DNA"/>
</dbReference>
<name>A0A5Q4VIJ0_9BACT</name>
<reference evidence="2 3" key="1">
    <citation type="submission" date="2019-06" db="EMBL/GenBank/DDBJ databases">
        <title>Desulfobotulus mexicanus sp. nov., a novel sulfate-reducing bacterium isolated from the sediment of an alkaline crater lake in Mexico.</title>
        <authorList>
            <person name="Hirschler-Rea A."/>
        </authorList>
    </citation>
    <scope>NUCLEOTIDE SEQUENCE [LARGE SCALE GENOMIC DNA]</scope>
    <source>
        <strain evidence="2 3">PAR22N</strain>
    </source>
</reference>
<proteinExistence type="predicted"/>
<evidence type="ECO:0008006" key="4">
    <source>
        <dbReference type="Google" id="ProtNLM"/>
    </source>
</evidence>
<dbReference type="OrthoDB" id="15520at213119"/>
<organism evidence="2 3">
    <name type="scientific">Desulfobotulus mexicanus</name>
    <dbReference type="NCBI Taxonomy" id="2586642"/>
    <lineage>
        <taxon>Bacteria</taxon>
        <taxon>Pseudomonadati</taxon>
        <taxon>Thermodesulfobacteriota</taxon>
        <taxon>Desulfobacteria</taxon>
        <taxon>Desulfobacterales</taxon>
        <taxon>Desulfobacteraceae</taxon>
        <taxon>Desulfobotulus</taxon>
    </lineage>
</organism>
<evidence type="ECO:0000256" key="1">
    <source>
        <dbReference type="SAM" id="Phobius"/>
    </source>
</evidence>
<keyword evidence="3" id="KW-1185">Reference proteome</keyword>
<keyword evidence="1" id="KW-0472">Membrane</keyword>
<accession>A0A5Q4VIJ0</accession>
<comment type="caution">
    <text evidence="2">The sequence shown here is derived from an EMBL/GenBank/DDBJ whole genome shotgun (WGS) entry which is preliminary data.</text>
</comment>
<gene>
    <name evidence="2" type="ORF">FIM25_00465</name>
</gene>
<evidence type="ECO:0000313" key="3">
    <source>
        <dbReference type="Proteomes" id="UP000321899"/>
    </source>
</evidence>
<dbReference type="AlphaFoldDB" id="A0A5Q4VIJ0"/>
<feature type="transmembrane region" description="Helical" evidence="1">
    <location>
        <begin position="20"/>
        <end position="39"/>
    </location>
</feature>
<dbReference type="RefSeq" id="WP_139445048.1">
    <property type="nucleotide sequence ID" value="NZ_VDMB01000001.1"/>
</dbReference>
<sequence>MIITLPEQKTHTPLIRQPAIAALLILLLAGTLLLTWWKIQLAEENYLDRLLVQTELLAETINPERVMALSGSADDLNKSEYQRMRNLIEDAELIVSMDMAVCNGKEGFLFPELMIEVQAFLPKISMDIELSGNLSPGLLNMDRELLKKTMGTLILLATSFSKNRQCVKISVTDTENGIGLTLPMNTMRLSQNQAASFFDLPSPVRGASQAQELGLAPVVAHRVIETFGGSLHIVKTGELSGEIRGFLPYPKC</sequence>
<dbReference type="Proteomes" id="UP000321899">
    <property type="component" value="Unassembled WGS sequence"/>
</dbReference>
<keyword evidence="1" id="KW-0812">Transmembrane</keyword>
<keyword evidence="1" id="KW-1133">Transmembrane helix</keyword>